<keyword evidence="1 3" id="KW-0853">WD repeat</keyword>
<dbReference type="PANTHER" id="PTHR15574">
    <property type="entry name" value="WD REPEAT DOMAIN-CONTAINING FAMILY"/>
    <property type="match status" value="1"/>
</dbReference>
<feature type="compositionally biased region" description="Acidic residues" evidence="4">
    <location>
        <begin position="597"/>
        <end position="607"/>
    </location>
</feature>
<dbReference type="GO" id="GO:0005737">
    <property type="term" value="C:cytoplasm"/>
    <property type="evidence" value="ECO:0007669"/>
    <property type="project" value="TreeGrafter"/>
</dbReference>
<feature type="repeat" description="WD" evidence="3">
    <location>
        <begin position="201"/>
        <end position="233"/>
    </location>
</feature>
<feature type="compositionally biased region" description="Acidic residues" evidence="4">
    <location>
        <begin position="114"/>
        <end position="124"/>
    </location>
</feature>
<comment type="caution">
    <text evidence="5">The sequence shown here is derived from an EMBL/GenBank/DDBJ whole genome shotgun (WGS) entry which is preliminary data.</text>
</comment>
<dbReference type="SUPFAM" id="SSF50978">
    <property type="entry name" value="WD40 repeat-like"/>
    <property type="match status" value="1"/>
</dbReference>
<dbReference type="InterPro" id="IPR045151">
    <property type="entry name" value="DCAF8"/>
</dbReference>
<evidence type="ECO:0000256" key="3">
    <source>
        <dbReference type="PROSITE-ProRule" id="PRU00221"/>
    </source>
</evidence>
<dbReference type="SMART" id="SM00320">
    <property type="entry name" value="WD40"/>
    <property type="match status" value="7"/>
</dbReference>
<dbReference type="AlphaFoldDB" id="A0AAN7VFK7"/>
<dbReference type="Gene3D" id="2.130.10.10">
    <property type="entry name" value="YVTN repeat-like/Quinoprotein amine dehydrogenase"/>
    <property type="match status" value="1"/>
</dbReference>
<sequence length="617" mass="68662">MDEKSEDDINVNEDNSSSLIDSSMESTESVKRLKTDQYSSENSNGSTSCSDVSSSSNAEHETELSSNTQQESATASTSQSGFRRLRFAKTRVYRSYVEEDSPTSMGFDNNEAVEYSEPDMDPSTEVDTTSSTVTHDAEIESDHEEHPVLKKPKPKHNWFMIPEFVNRQIGFSAKSQSSLLFQRRCYGSLHCVQRLELMYKLDKHEGCVNSLNFHPNGSLLASGSDDLKVVIWDWKYGIPLLNFETKHRGNVFQSKFLPLSGDLHIATCARDGQVRLAQVSTQEGLRSSRKLGSHKGACHKLTVINSQPHIILSAGEDGDVLLHDVRNCKPDNILTVSSDFRPVALYSINSHPLNSYEFCVSGRDHIVRTFDQRKCGSEAPPLNTYFPKKLQMKCDDFIGLHVTCALYNHDGSEILASYNDEDIYTFDINGSPGSYIRQFQGHRNGATIKGVNYFGPKSEFIVSGSDCGNLYIWDKNTESIVNWMLADDSGVVNCLEPHPQLPFLCTSGLDFDIKVWVPSCEKDPLMSGLSDTIKSNTKARASYVTGELNDSHMLWILWRHLRTTSRINRANARSGEFFAGLENTNSSSDSASSSNDDILDSDGDSDEFNSSAGCTTS</sequence>
<feature type="compositionally biased region" description="Low complexity" evidence="4">
    <location>
        <begin position="125"/>
        <end position="134"/>
    </location>
</feature>
<dbReference type="GO" id="GO:0080008">
    <property type="term" value="C:Cul4-RING E3 ubiquitin ligase complex"/>
    <property type="evidence" value="ECO:0007669"/>
    <property type="project" value="TreeGrafter"/>
</dbReference>
<feature type="compositionally biased region" description="Low complexity" evidence="4">
    <location>
        <begin position="586"/>
        <end position="596"/>
    </location>
</feature>
<dbReference type="InterPro" id="IPR001680">
    <property type="entry name" value="WD40_rpt"/>
</dbReference>
<keyword evidence="6" id="KW-1185">Reference proteome</keyword>
<keyword evidence="2" id="KW-0677">Repeat</keyword>
<gene>
    <name evidence="5" type="ORF">RI129_008051</name>
</gene>
<feature type="compositionally biased region" description="Polar residues" evidence="4">
    <location>
        <begin position="12"/>
        <end position="27"/>
    </location>
</feature>
<dbReference type="InterPro" id="IPR036322">
    <property type="entry name" value="WD40_repeat_dom_sf"/>
</dbReference>
<evidence type="ECO:0000313" key="5">
    <source>
        <dbReference type="EMBL" id="KAK5644206.1"/>
    </source>
</evidence>
<reference evidence="5 6" key="1">
    <citation type="journal article" date="2024" name="Insects">
        <title>An Improved Chromosome-Level Genome Assembly of the Firefly Pyrocoelia pectoralis.</title>
        <authorList>
            <person name="Fu X."/>
            <person name="Meyer-Rochow V.B."/>
            <person name="Ballantyne L."/>
            <person name="Zhu X."/>
        </authorList>
    </citation>
    <scope>NUCLEOTIDE SEQUENCE [LARGE SCALE GENOMIC DNA]</scope>
    <source>
        <strain evidence="5">XCY_ONT2</strain>
    </source>
</reference>
<dbReference type="PANTHER" id="PTHR15574:SF21">
    <property type="entry name" value="DDB1- AND CUL4-ASSOCIATED FACTOR 8"/>
    <property type="match status" value="1"/>
</dbReference>
<evidence type="ECO:0000313" key="6">
    <source>
        <dbReference type="Proteomes" id="UP001329430"/>
    </source>
</evidence>
<feature type="compositionally biased region" description="Acidic residues" evidence="4">
    <location>
        <begin position="1"/>
        <end position="11"/>
    </location>
</feature>
<evidence type="ECO:0000256" key="4">
    <source>
        <dbReference type="SAM" id="MobiDB-lite"/>
    </source>
</evidence>
<organism evidence="5 6">
    <name type="scientific">Pyrocoelia pectoralis</name>
    <dbReference type="NCBI Taxonomy" id="417401"/>
    <lineage>
        <taxon>Eukaryota</taxon>
        <taxon>Metazoa</taxon>
        <taxon>Ecdysozoa</taxon>
        <taxon>Arthropoda</taxon>
        <taxon>Hexapoda</taxon>
        <taxon>Insecta</taxon>
        <taxon>Pterygota</taxon>
        <taxon>Neoptera</taxon>
        <taxon>Endopterygota</taxon>
        <taxon>Coleoptera</taxon>
        <taxon>Polyphaga</taxon>
        <taxon>Elateriformia</taxon>
        <taxon>Elateroidea</taxon>
        <taxon>Lampyridae</taxon>
        <taxon>Lampyrinae</taxon>
        <taxon>Pyrocoelia</taxon>
    </lineage>
</organism>
<evidence type="ECO:0000256" key="2">
    <source>
        <dbReference type="ARBA" id="ARBA00022737"/>
    </source>
</evidence>
<protein>
    <recommendedName>
        <fullName evidence="7">DDB1-and CUL4-associated factor 8</fullName>
    </recommendedName>
</protein>
<name>A0AAN7VFK7_9COLE</name>
<feature type="region of interest" description="Disordered" evidence="4">
    <location>
        <begin position="100"/>
        <end position="151"/>
    </location>
</feature>
<evidence type="ECO:0008006" key="7">
    <source>
        <dbReference type="Google" id="ProtNLM"/>
    </source>
</evidence>
<proteinExistence type="predicted"/>
<feature type="compositionally biased region" description="Basic and acidic residues" evidence="4">
    <location>
        <begin position="135"/>
        <end position="148"/>
    </location>
</feature>
<dbReference type="EMBL" id="JAVRBK010000005">
    <property type="protein sequence ID" value="KAK5644206.1"/>
    <property type="molecule type" value="Genomic_DNA"/>
</dbReference>
<feature type="compositionally biased region" description="Polar residues" evidence="4">
    <location>
        <begin position="608"/>
        <end position="617"/>
    </location>
</feature>
<dbReference type="Proteomes" id="UP001329430">
    <property type="component" value="Chromosome 5"/>
</dbReference>
<feature type="region of interest" description="Disordered" evidence="4">
    <location>
        <begin position="1"/>
        <end position="81"/>
    </location>
</feature>
<dbReference type="Pfam" id="PF00400">
    <property type="entry name" value="WD40"/>
    <property type="match status" value="3"/>
</dbReference>
<evidence type="ECO:0000256" key="1">
    <source>
        <dbReference type="ARBA" id="ARBA00022574"/>
    </source>
</evidence>
<dbReference type="PROSITE" id="PS50294">
    <property type="entry name" value="WD_REPEATS_REGION"/>
    <property type="match status" value="1"/>
</dbReference>
<dbReference type="InterPro" id="IPR015943">
    <property type="entry name" value="WD40/YVTN_repeat-like_dom_sf"/>
</dbReference>
<feature type="compositionally biased region" description="Low complexity" evidence="4">
    <location>
        <begin position="39"/>
        <end position="57"/>
    </location>
</feature>
<feature type="region of interest" description="Disordered" evidence="4">
    <location>
        <begin position="582"/>
        <end position="617"/>
    </location>
</feature>
<dbReference type="PROSITE" id="PS50082">
    <property type="entry name" value="WD_REPEATS_2"/>
    <property type="match status" value="1"/>
</dbReference>
<feature type="compositionally biased region" description="Low complexity" evidence="4">
    <location>
        <begin position="65"/>
        <end position="80"/>
    </location>
</feature>
<accession>A0AAN7VFK7</accession>